<reference evidence="1" key="2">
    <citation type="journal article" date="2015" name="Data Brief">
        <title>Shoot transcriptome of the giant reed, Arundo donax.</title>
        <authorList>
            <person name="Barrero R.A."/>
            <person name="Guerrero F.D."/>
            <person name="Moolhuijzen P."/>
            <person name="Goolsby J.A."/>
            <person name="Tidwell J."/>
            <person name="Bellgard S.E."/>
            <person name="Bellgard M.I."/>
        </authorList>
    </citation>
    <scope>NUCLEOTIDE SEQUENCE</scope>
    <source>
        <tissue evidence="1">Shoot tissue taken approximately 20 cm above the soil surface</tissue>
    </source>
</reference>
<organism evidence="1">
    <name type="scientific">Arundo donax</name>
    <name type="common">Giant reed</name>
    <name type="synonym">Donax arundinaceus</name>
    <dbReference type="NCBI Taxonomy" id="35708"/>
    <lineage>
        <taxon>Eukaryota</taxon>
        <taxon>Viridiplantae</taxon>
        <taxon>Streptophyta</taxon>
        <taxon>Embryophyta</taxon>
        <taxon>Tracheophyta</taxon>
        <taxon>Spermatophyta</taxon>
        <taxon>Magnoliopsida</taxon>
        <taxon>Liliopsida</taxon>
        <taxon>Poales</taxon>
        <taxon>Poaceae</taxon>
        <taxon>PACMAD clade</taxon>
        <taxon>Arundinoideae</taxon>
        <taxon>Arundineae</taxon>
        <taxon>Arundo</taxon>
    </lineage>
</organism>
<sequence length="110" mass="11855">MAKANPQIHDQQKFLHQHITRAPTSTTKTHNHACAKASLHGHCTSPACHLAASACGSIPIQYPTTTTRPIKNRGSIHPPQSIPAATAYVVQFYSIAVKIRGKATTATYLD</sequence>
<accession>A0A0A9H8V4</accession>
<protein>
    <submittedName>
        <fullName evidence="1">Uncharacterized protein</fullName>
    </submittedName>
</protein>
<name>A0A0A9H8V4_ARUDO</name>
<proteinExistence type="predicted"/>
<evidence type="ECO:0000313" key="1">
    <source>
        <dbReference type="EMBL" id="JAE32244.1"/>
    </source>
</evidence>
<reference evidence="1" key="1">
    <citation type="submission" date="2014-09" db="EMBL/GenBank/DDBJ databases">
        <authorList>
            <person name="Magalhaes I.L.F."/>
            <person name="Oliveira U."/>
            <person name="Santos F.R."/>
            <person name="Vidigal T.H.D.A."/>
            <person name="Brescovit A.D."/>
            <person name="Santos A.J."/>
        </authorList>
    </citation>
    <scope>NUCLEOTIDE SEQUENCE</scope>
    <source>
        <tissue evidence="1">Shoot tissue taken approximately 20 cm above the soil surface</tissue>
    </source>
</reference>
<dbReference type="AlphaFoldDB" id="A0A0A9H8V4"/>
<dbReference type="EMBL" id="GBRH01165652">
    <property type="protein sequence ID" value="JAE32244.1"/>
    <property type="molecule type" value="Transcribed_RNA"/>
</dbReference>